<evidence type="ECO:0000256" key="1">
    <source>
        <dbReference type="SAM" id="MobiDB-lite"/>
    </source>
</evidence>
<dbReference type="HOGENOM" id="CLU_201205_0_0_3"/>
<reference evidence="2 3" key="1">
    <citation type="journal article" date="2007" name="PLoS Genet.">
        <title>Patterns and implications of gene gain and loss in the evolution of Prochlorococcus.</title>
        <authorList>
            <person name="Kettler G.C."/>
            <person name="Martiny A.C."/>
            <person name="Huang K."/>
            <person name="Zucker J."/>
            <person name="Coleman M.L."/>
            <person name="Rodrigue S."/>
            <person name="Chen F."/>
            <person name="Lapidus A."/>
            <person name="Ferriera S."/>
            <person name="Johnson J."/>
            <person name="Steglich C."/>
            <person name="Church G.M."/>
            <person name="Richardson P."/>
            <person name="Chisholm S.W."/>
        </authorList>
    </citation>
    <scope>NUCLEOTIDE SEQUENCE [LARGE SCALE GENOMIC DNA]</scope>
    <source>
        <strain evidence="2 3">MIT 9303</strain>
    </source>
</reference>
<dbReference type="BioCyc" id="PMAR59922:G1G80-2002-MONOMER"/>
<evidence type="ECO:0000313" key="3">
    <source>
        <dbReference type="Proteomes" id="UP000002274"/>
    </source>
</evidence>
<gene>
    <name evidence="2" type="ordered locus">P9303_22861</name>
</gene>
<evidence type="ECO:0000313" key="2">
    <source>
        <dbReference type="EMBL" id="ABM79021.1"/>
    </source>
</evidence>
<dbReference type="Proteomes" id="UP000002274">
    <property type="component" value="Chromosome"/>
</dbReference>
<feature type="region of interest" description="Disordered" evidence="1">
    <location>
        <begin position="1"/>
        <end position="23"/>
    </location>
</feature>
<organism evidence="2 3">
    <name type="scientific">Prochlorococcus marinus (strain MIT 9303)</name>
    <dbReference type="NCBI Taxonomy" id="59922"/>
    <lineage>
        <taxon>Bacteria</taxon>
        <taxon>Bacillati</taxon>
        <taxon>Cyanobacteriota</taxon>
        <taxon>Cyanophyceae</taxon>
        <taxon>Synechococcales</taxon>
        <taxon>Prochlorococcaceae</taxon>
        <taxon>Prochlorococcus</taxon>
    </lineage>
</organism>
<feature type="compositionally biased region" description="Polar residues" evidence="1">
    <location>
        <begin position="44"/>
        <end position="73"/>
    </location>
</feature>
<proteinExistence type="predicted"/>
<protein>
    <submittedName>
        <fullName evidence="2">Uncharacterized protein</fullName>
    </submittedName>
</protein>
<feature type="region of interest" description="Disordered" evidence="1">
    <location>
        <begin position="39"/>
        <end position="73"/>
    </location>
</feature>
<name>A2CC11_PROM3</name>
<dbReference type="KEGG" id="pmf:P9303_22861"/>
<sequence length="73" mass="7741">MRAGSAAAGLPPAHPNSIEHLDKTTAIREAEVLRLEASLAAKPHSQQTLANLPATKKTTNSRSARPESSTNRN</sequence>
<dbReference type="EMBL" id="CP000554">
    <property type="protein sequence ID" value="ABM79021.1"/>
    <property type="molecule type" value="Genomic_DNA"/>
</dbReference>
<accession>A2CC11</accession>
<dbReference type="AlphaFoldDB" id="A2CC11"/>